<evidence type="ECO:0008006" key="4">
    <source>
        <dbReference type="Google" id="ProtNLM"/>
    </source>
</evidence>
<reference evidence="2" key="1">
    <citation type="submission" date="2019-02" db="EMBL/GenBank/DDBJ databases">
        <authorList>
            <person name="Li S.-H."/>
        </authorList>
    </citation>
    <scope>NUCLEOTIDE SEQUENCE</scope>
    <source>
        <strain evidence="2">IMCC14734</strain>
    </source>
</reference>
<organism evidence="2 3">
    <name type="scientific">Candidatus Litorirhabdus singularis</name>
    <dbReference type="NCBI Taxonomy" id="2518993"/>
    <lineage>
        <taxon>Bacteria</taxon>
        <taxon>Pseudomonadati</taxon>
        <taxon>Pseudomonadota</taxon>
        <taxon>Gammaproteobacteria</taxon>
        <taxon>Cellvibrionales</taxon>
        <taxon>Halieaceae</taxon>
        <taxon>Candidatus Litorirhabdus</taxon>
    </lineage>
</organism>
<evidence type="ECO:0000313" key="3">
    <source>
        <dbReference type="Proteomes" id="UP001143362"/>
    </source>
</evidence>
<dbReference type="RefSeq" id="WP_279244546.1">
    <property type="nucleotide sequence ID" value="NZ_SHNN01000001.1"/>
</dbReference>
<dbReference type="EMBL" id="SHNN01000001">
    <property type="protein sequence ID" value="MCX2980571.1"/>
    <property type="molecule type" value="Genomic_DNA"/>
</dbReference>
<name>A0ABT3TE50_9GAMM</name>
<keyword evidence="1" id="KW-0812">Transmembrane</keyword>
<evidence type="ECO:0000313" key="2">
    <source>
        <dbReference type="EMBL" id="MCX2980571.1"/>
    </source>
</evidence>
<evidence type="ECO:0000256" key="1">
    <source>
        <dbReference type="SAM" id="Phobius"/>
    </source>
</evidence>
<dbReference type="Proteomes" id="UP001143362">
    <property type="component" value="Unassembled WGS sequence"/>
</dbReference>
<keyword evidence="1" id="KW-0472">Membrane</keyword>
<comment type="caution">
    <text evidence="2">The sequence shown here is derived from an EMBL/GenBank/DDBJ whole genome shotgun (WGS) entry which is preliminary data.</text>
</comment>
<keyword evidence="3" id="KW-1185">Reference proteome</keyword>
<accession>A0ABT3TE50</accession>
<feature type="transmembrane region" description="Helical" evidence="1">
    <location>
        <begin position="6"/>
        <end position="27"/>
    </location>
</feature>
<proteinExistence type="predicted"/>
<gene>
    <name evidence="2" type="ORF">EYC98_06745</name>
</gene>
<sequence length="154" mass="18058">MNWEALGAIAEMIGVVAVLITLIYLAIQVRQGTAVSREAILRNQTDRNMDNSKFIAGTPGLMELYIRAMDDPDQVTREERWRFGSYMYGMFLDFQEAYHFNKSRRQKDYWWPMIRKNVAFYLSRPGGRAWWKSQGRNMLDAEFVAFVDKEILQG</sequence>
<keyword evidence="1" id="KW-1133">Transmembrane helix</keyword>
<protein>
    <recommendedName>
        <fullName evidence="4">DUF4760 domain-containing protein</fullName>
    </recommendedName>
</protein>